<reference evidence="2" key="1">
    <citation type="journal article" date="2014" name="Front. Microbiol.">
        <title>High frequency of phylogenetically diverse reductive dehalogenase-homologous genes in deep subseafloor sedimentary metagenomes.</title>
        <authorList>
            <person name="Kawai M."/>
            <person name="Futagami T."/>
            <person name="Toyoda A."/>
            <person name="Takaki Y."/>
            <person name="Nishi S."/>
            <person name="Hori S."/>
            <person name="Arai W."/>
            <person name="Tsubouchi T."/>
            <person name="Morono Y."/>
            <person name="Uchiyama I."/>
            <person name="Ito T."/>
            <person name="Fujiyama A."/>
            <person name="Inagaki F."/>
            <person name="Takami H."/>
        </authorList>
    </citation>
    <scope>NUCLEOTIDE SEQUENCE</scope>
    <source>
        <strain evidence="2">Expedition CK06-06</strain>
    </source>
</reference>
<feature type="non-terminal residue" evidence="2">
    <location>
        <position position="1"/>
    </location>
</feature>
<dbReference type="EMBL" id="BART01027111">
    <property type="protein sequence ID" value="GAG90481.1"/>
    <property type="molecule type" value="Genomic_DNA"/>
</dbReference>
<accession>X1D1Y7</accession>
<keyword evidence="1" id="KW-0472">Membrane</keyword>
<keyword evidence="1" id="KW-1133">Transmembrane helix</keyword>
<evidence type="ECO:0000313" key="2">
    <source>
        <dbReference type="EMBL" id="GAG90481.1"/>
    </source>
</evidence>
<organism evidence="2">
    <name type="scientific">marine sediment metagenome</name>
    <dbReference type="NCBI Taxonomy" id="412755"/>
    <lineage>
        <taxon>unclassified sequences</taxon>
        <taxon>metagenomes</taxon>
        <taxon>ecological metagenomes</taxon>
    </lineage>
</organism>
<keyword evidence="1" id="KW-0812">Transmembrane</keyword>
<evidence type="ECO:0000256" key="1">
    <source>
        <dbReference type="SAM" id="Phobius"/>
    </source>
</evidence>
<comment type="caution">
    <text evidence="2">The sequence shown here is derived from an EMBL/GenBank/DDBJ whole genome shotgun (WGS) entry which is preliminary data.</text>
</comment>
<gene>
    <name evidence="2" type="ORF">S01H4_48154</name>
</gene>
<dbReference type="AlphaFoldDB" id="X1D1Y7"/>
<feature type="transmembrane region" description="Helical" evidence="1">
    <location>
        <begin position="169"/>
        <end position="193"/>
    </location>
</feature>
<feature type="transmembrane region" description="Helical" evidence="1">
    <location>
        <begin position="134"/>
        <end position="163"/>
    </location>
</feature>
<sequence length="197" mass="21676">PDGSLIKLADPLRMACLIDPCTYTLKITQEVEEYFDIYGIESSLTFDEVNDRFIYIWNDPSQLTQSMRLSVVKDTGFQEINICNDSGSGYTGVLTCNIGNHTGVLIAKTFRISSPEIIFSTLTKTIRTGWNNSLGLFMSFIIALIAGLTAIWSPIAAIILLIVGLIPSIIFGSITFTIFMGICVLGGIIIHVIKRTK</sequence>
<proteinExistence type="predicted"/>
<name>X1D1Y7_9ZZZZ</name>
<protein>
    <submittedName>
        <fullName evidence="2">Uncharacterized protein</fullName>
    </submittedName>
</protein>